<evidence type="ECO:0000256" key="4">
    <source>
        <dbReference type="ARBA" id="ARBA00012272"/>
    </source>
</evidence>
<feature type="signal peptide" evidence="10">
    <location>
        <begin position="1"/>
        <end position="22"/>
    </location>
</feature>
<evidence type="ECO:0000256" key="5">
    <source>
        <dbReference type="ARBA" id="ARBA00022723"/>
    </source>
</evidence>
<proteinExistence type="inferred from homology"/>
<dbReference type="InterPro" id="IPR018082">
    <property type="entry name" value="AmbAllergen"/>
</dbReference>
<accession>A0A9Q1QA82</accession>
<evidence type="ECO:0000259" key="11">
    <source>
        <dbReference type="SMART" id="SM00656"/>
    </source>
</evidence>
<evidence type="ECO:0000256" key="1">
    <source>
        <dbReference type="ARBA" id="ARBA00000695"/>
    </source>
</evidence>
<dbReference type="SUPFAM" id="SSF51126">
    <property type="entry name" value="Pectin lyase-like"/>
    <property type="match status" value="1"/>
</dbReference>
<sequence>MTSCKFIFILAIISVTIPRLHADESEDEWFQRKLEESYKASVEAHHDDPVEVIDHFNYHVNKALEGENNSTRRGLGQKYKGECKAQNPIDRCWRCKDKWESNRKKLVECVKGFGRNTTGGLNGEFYTVTDDSDDDVLNPKPGTLRFAVLQPQPLWIIFARDMTIKLKAELLMGSDKTIDGRGFMVHIAGGAGITIQFVRNVIIHNLKVHDIIPGPGGMIRSSFDHVGQRGVDDGDGIQIFGSQNVWIDHLSMWNCTDGLIDVVKGSTGITISNNHLTKHDHCTKVRLQVFLFGASDSDPGDKVMQITLAFNHFGKGLVQRMPRCRWGFFHVVNNDYTHWLMYAIGGTSAPTIISQGNRFIAPPDPKAKMITHRNNVVGDEWKTWIWRSEKDVFINGAYFVESGEPLKAKPYKKDFVKAKDGSYVRRLTRFSGFLKCVKGVKC</sequence>
<evidence type="ECO:0000256" key="8">
    <source>
        <dbReference type="ARBA" id="ARBA00023180"/>
    </source>
</evidence>
<dbReference type="GO" id="GO:0030570">
    <property type="term" value="F:pectate lyase activity"/>
    <property type="evidence" value="ECO:0007669"/>
    <property type="project" value="UniProtKB-EC"/>
</dbReference>
<evidence type="ECO:0000256" key="7">
    <source>
        <dbReference type="ARBA" id="ARBA00022837"/>
    </source>
</evidence>
<dbReference type="PRINTS" id="PR00807">
    <property type="entry name" value="AMBALLERGEN"/>
</dbReference>
<comment type="caution">
    <text evidence="12">The sequence shown here is derived from an EMBL/GenBank/DDBJ whole genome shotgun (WGS) entry which is preliminary data.</text>
</comment>
<dbReference type="PANTHER" id="PTHR31683:SF184">
    <property type="entry name" value="PECTATE LYASE"/>
    <property type="match status" value="1"/>
</dbReference>
<dbReference type="InterPro" id="IPR002022">
    <property type="entry name" value="Pec_lyase"/>
</dbReference>
<evidence type="ECO:0000313" key="13">
    <source>
        <dbReference type="Proteomes" id="UP001153076"/>
    </source>
</evidence>
<comment type="pathway">
    <text evidence="2 10">Glycan metabolism; pectin degradation; 2-dehydro-3-deoxy-D-gluconate from pectin: step 2/5.</text>
</comment>
<organism evidence="12 13">
    <name type="scientific">Carnegiea gigantea</name>
    <dbReference type="NCBI Taxonomy" id="171969"/>
    <lineage>
        <taxon>Eukaryota</taxon>
        <taxon>Viridiplantae</taxon>
        <taxon>Streptophyta</taxon>
        <taxon>Embryophyta</taxon>
        <taxon>Tracheophyta</taxon>
        <taxon>Spermatophyta</taxon>
        <taxon>Magnoliopsida</taxon>
        <taxon>eudicotyledons</taxon>
        <taxon>Gunneridae</taxon>
        <taxon>Pentapetalae</taxon>
        <taxon>Caryophyllales</taxon>
        <taxon>Cactineae</taxon>
        <taxon>Cactaceae</taxon>
        <taxon>Cactoideae</taxon>
        <taxon>Echinocereeae</taxon>
        <taxon>Carnegiea</taxon>
    </lineage>
</organism>
<dbReference type="Pfam" id="PF00544">
    <property type="entry name" value="Pectate_lyase_4"/>
    <property type="match status" value="1"/>
</dbReference>
<dbReference type="OrthoDB" id="1637350at2759"/>
<comment type="cofactor">
    <cofactor evidence="10">
        <name>Ca(2+)</name>
        <dbReference type="ChEBI" id="CHEBI:29108"/>
    </cofactor>
    <text evidence="10">Binds 1 Ca(2+) ion. Required for its activity.</text>
</comment>
<dbReference type="EC" id="4.2.2.2" evidence="4 10"/>
<evidence type="ECO:0000313" key="12">
    <source>
        <dbReference type="EMBL" id="KAJ8433590.1"/>
    </source>
</evidence>
<keyword evidence="6 10" id="KW-0732">Signal</keyword>
<keyword evidence="5 10" id="KW-0479">Metal-binding</keyword>
<keyword evidence="9 10" id="KW-0456">Lyase</keyword>
<name>A0A9Q1QA82_9CARY</name>
<dbReference type="SMART" id="SM00656">
    <property type="entry name" value="Amb_all"/>
    <property type="match status" value="1"/>
</dbReference>
<dbReference type="PANTHER" id="PTHR31683">
    <property type="entry name" value="PECTATE LYASE 18-RELATED"/>
    <property type="match status" value="1"/>
</dbReference>
<reference evidence="12" key="1">
    <citation type="submission" date="2022-04" db="EMBL/GenBank/DDBJ databases">
        <title>Carnegiea gigantea Genome sequencing and assembly v2.</title>
        <authorList>
            <person name="Copetti D."/>
            <person name="Sanderson M.J."/>
            <person name="Burquez A."/>
            <person name="Wojciechowski M.F."/>
        </authorList>
    </citation>
    <scope>NUCLEOTIDE SEQUENCE</scope>
    <source>
        <strain evidence="12">SGP5-SGP5p</strain>
        <tissue evidence="12">Aerial part</tissue>
    </source>
</reference>
<evidence type="ECO:0000256" key="9">
    <source>
        <dbReference type="ARBA" id="ARBA00023239"/>
    </source>
</evidence>
<dbReference type="InterPro" id="IPR045032">
    <property type="entry name" value="PEL"/>
</dbReference>
<comment type="similarity">
    <text evidence="3 10">Belongs to the polysaccharide lyase 1 family.</text>
</comment>
<evidence type="ECO:0000256" key="6">
    <source>
        <dbReference type="ARBA" id="ARBA00022729"/>
    </source>
</evidence>
<dbReference type="InterPro" id="IPR011050">
    <property type="entry name" value="Pectin_lyase_fold/virulence"/>
</dbReference>
<feature type="chain" id="PRO_5040528991" description="Pectate lyase" evidence="10">
    <location>
        <begin position="23"/>
        <end position="442"/>
    </location>
</feature>
<dbReference type="Proteomes" id="UP001153076">
    <property type="component" value="Unassembled WGS sequence"/>
</dbReference>
<keyword evidence="7 10" id="KW-0106">Calcium</keyword>
<dbReference type="EMBL" id="JAKOGI010000529">
    <property type="protein sequence ID" value="KAJ8433590.1"/>
    <property type="molecule type" value="Genomic_DNA"/>
</dbReference>
<evidence type="ECO:0000256" key="2">
    <source>
        <dbReference type="ARBA" id="ARBA00005220"/>
    </source>
</evidence>
<protein>
    <recommendedName>
        <fullName evidence="4 10">Pectate lyase</fullName>
        <ecNumber evidence="4 10">4.2.2.2</ecNumber>
    </recommendedName>
</protein>
<evidence type="ECO:0000256" key="3">
    <source>
        <dbReference type="ARBA" id="ARBA00010980"/>
    </source>
</evidence>
<gene>
    <name evidence="12" type="ORF">Cgig2_012603</name>
</gene>
<dbReference type="InterPro" id="IPR012334">
    <property type="entry name" value="Pectin_lyas_fold"/>
</dbReference>
<evidence type="ECO:0000256" key="10">
    <source>
        <dbReference type="RuleBase" id="RU361123"/>
    </source>
</evidence>
<dbReference type="InterPro" id="IPR007524">
    <property type="entry name" value="Pec_lyase_N"/>
</dbReference>
<dbReference type="Gene3D" id="2.160.20.10">
    <property type="entry name" value="Single-stranded right-handed beta-helix, Pectin lyase-like"/>
    <property type="match status" value="1"/>
</dbReference>
<keyword evidence="13" id="KW-1185">Reference proteome</keyword>
<keyword evidence="8" id="KW-0325">Glycoprotein</keyword>
<comment type="catalytic activity">
    <reaction evidence="1 10">
        <text>Eliminative cleavage of (1-&gt;4)-alpha-D-galacturonan to give oligosaccharides with 4-deoxy-alpha-D-galact-4-enuronosyl groups at their non-reducing ends.</text>
        <dbReference type="EC" id="4.2.2.2"/>
    </reaction>
</comment>
<feature type="domain" description="Pectate lyase" evidence="11">
    <location>
        <begin position="161"/>
        <end position="365"/>
    </location>
</feature>
<dbReference type="GO" id="GO:0046872">
    <property type="term" value="F:metal ion binding"/>
    <property type="evidence" value="ECO:0007669"/>
    <property type="project" value="UniProtKB-KW"/>
</dbReference>
<dbReference type="Pfam" id="PF04431">
    <property type="entry name" value="Pec_lyase_N"/>
    <property type="match status" value="1"/>
</dbReference>
<dbReference type="AlphaFoldDB" id="A0A9Q1QA82"/>